<evidence type="ECO:0000259" key="6">
    <source>
        <dbReference type="SMART" id="SM00479"/>
    </source>
</evidence>
<dbReference type="AlphaFoldDB" id="A0A1I1IPJ7"/>
<dbReference type="Proteomes" id="UP000199438">
    <property type="component" value="Unassembled WGS sequence"/>
</dbReference>
<dbReference type="FunFam" id="3.30.420.10:FF:000045">
    <property type="entry name" value="3'-5' exonuclease DinG"/>
    <property type="match status" value="1"/>
</dbReference>
<sequence length="218" mass="25421">MLDWFKKDESHLPEFWQKYSAKFDNNRKDQLIAETTFVVLDTETTGFDQDKDRILSIGCVKVSNNKLLVSDSFEIYLKQEKFNPDTVEIHGLIKHERFETITEEKALQLFLKYIGNSVLVAHHAGFDINMINAAMKRNQLPKLKNQVLDTGVLYRKTRIISNFIDQHKNYTLDEIALAYNIDLKDRHTAIGDAFITAIAFLKILGRLKRKKLKELFKK</sequence>
<dbReference type="InterPro" id="IPR012337">
    <property type="entry name" value="RNaseH-like_sf"/>
</dbReference>
<dbReference type="RefSeq" id="WP_092542374.1">
    <property type="nucleotide sequence ID" value="NZ_FOKV01000004.1"/>
</dbReference>
<dbReference type="EMBL" id="FOKV01000004">
    <property type="protein sequence ID" value="SFC37851.1"/>
    <property type="molecule type" value="Genomic_DNA"/>
</dbReference>
<gene>
    <name evidence="7" type="ORF">SAMN04487907_1048</name>
</gene>
<dbReference type="InterPro" id="IPR006054">
    <property type="entry name" value="DnaQ"/>
</dbReference>
<dbReference type="GO" id="GO:0008408">
    <property type="term" value="F:3'-5' exonuclease activity"/>
    <property type="evidence" value="ECO:0007669"/>
    <property type="project" value="TreeGrafter"/>
</dbReference>
<dbReference type="SUPFAM" id="SSF53098">
    <property type="entry name" value="Ribonuclease H-like"/>
    <property type="match status" value="1"/>
</dbReference>
<keyword evidence="1" id="KW-0540">Nuclease</keyword>
<dbReference type="InterPro" id="IPR013520">
    <property type="entry name" value="Ribonucl_H"/>
</dbReference>
<organism evidence="7 8">
    <name type="scientific">Zunongwangia mangrovi</name>
    <dbReference type="NCBI Taxonomy" id="1334022"/>
    <lineage>
        <taxon>Bacteria</taxon>
        <taxon>Pseudomonadati</taxon>
        <taxon>Bacteroidota</taxon>
        <taxon>Flavobacteriia</taxon>
        <taxon>Flavobacteriales</taxon>
        <taxon>Flavobacteriaceae</taxon>
        <taxon>Zunongwangia</taxon>
    </lineage>
</organism>
<accession>A0A1I1IPJ7</accession>
<proteinExistence type="predicted"/>
<dbReference type="Gene3D" id="3.30.420.10">
    <property type="entry name" value="Ribonuclease H-like superfamily/Ribonuclease H"/>
    <property type="match status" value="1"/>
</dbReference>
<dbReference type="GO" id="GO:0003887">
    <property type="term" value="F:DNA-directed DNA polymerase activity"/>
    <property type="evidence" value="ECO:0007669"/>
    <property type="project" value="InterPro"/>
</dbReference>
<comment type="subunit">
    <text evidence="5">DNA polymerase III contains a core (composed of alpha, epsilon and theta chains) that associates with a tau subunit. This core dimerizes to form the POLIII' complex. PolIII' associates with the gamma complex (composed of gamma, delta, delta', psi and chi chains) and with the beta chain to form the complete DNA polymerase III complex.</text>
</comment>
<dbReference type="PANTHER" id="PTHR30231:SF4">
    <property type="entry name" value="PROTEIN NEN2"/>
    <property type="match status" value="1"/>
</dbReference>
<dbReference type="GO" id="GO:0006260">
    <property type="term" value="P:DNA replication"/>
    <property type="evidence" value="ECO:0007669"/>
    <property type="project" value="InterPro"/>
</dbReference>
<dbReference type="STRING" id="1334022.SAMN04487907_1048"/>
<evidence type="ECO:0000256" key="5">
    <source>
        <dbReference type="ARBA" id="ARBA00026073"/>
    </source>
</evidence>
<keyword evidence="2" id="KW-0378">Hydrolase</keyword>
<evidence type="ECO:0000256" key="2">
    <source>
        <dbReference type="ARBA" id="ARBA00022801"/>
    </source>
</evidence>
<reference evidence="8" key="1">
    <citation type="submission" date="2016-10" db="EMBL/GenBank/DDBJ databases">
        <authorList>
            <person name="Varghese N."/>
            <person name="Submissions S."/>
        </authorList>
    </citation>
    <scope>NUCLEOTIDE SEQUENCE [LARGE SCALE GENOMIC DNA]</scope>
    <source>
        <strain evidence="8">DSM 24499</strain>
    </source>
</reference>
<dbReference type="CDD" id="cd06127">
    <property type="entry name" value="DEDDh"/>
    <property type="match status" value="1"/>
</dbReference>
<dbReference type="GO" id="GO:0005829">
    <property type="term" value="C:cytosol"/>
    <property type="evidence" value="ECO:0007669"/>
    <property type="project" value="TreeGrafter"/>
</dbReference>
<dbReference type="PANTHER" id="PTHR30231">
    <property type="entry name" value="DNA POLYMERASE III SUBUNIT EPSILON"/>
    <property type="match status" value="1"/>
</dbReference>
<dbReference type="Pfam" id="PF00929">
    <property type="entry name" value="RNase_T"/>
    <property type="match status" value="1"/>
</dbReference>
<dbReference type="GO" id="GO:0003677">
    <property type="term" value="F:DNA binding"/>
    <property type="evidence" value="ECO:0007669"/>
    <property type="project" value="InterPro"/>
</dbReference>
<feature type="domain" description="Exonuclease" evidence="6">
    <location>
        <begin position="36"/>
        <end position="209"/>
    </location>
</feature>
<evidence type="ECO:0000256" key="1">
    <source>
        <dbReference type="ARBA" id="ARBA00022722"/>
    </source>
</evidence>
<protein>
    <submittedName>
        <fullName evidence="7">DNA polymerase-3 subunit epsilon</fullName>
    </submittedName>
</protein>
<dbReference type="InterPro" id="IPR036397">
    <property type="entry name" value="RNaseH_sf"/>
</dbReference>
<evidence type="ECO:0000313" key="7">
    <source>
        <dbReference type="EMBL" id="SFC37851.1"/>
    </source>
</evidence>
<evidence type="ECO:0000313" key="8">
    <source>
        <dbReference type="Proteomes" id="UP000199438"/>
    </source>
</evidence>
<dbReference type="OrthoDB" id="9803913at2"/>
<dbReference type="NCBIfam" id="TIGR00573">
    <property type="entry name" value="dnaq"/>
    <property type="match status" value="1"/>
</dbReference>
<name>A0A1I1IPJ7_9FLAO</name>
<evidence type="ECO:0000256" key="3">
    <source>
        <dbReference type="ARBA" id="ARBA00022839"/>
    </source>
</evidence>
<evidence type="ECO:0000256" key="4">
    <source>
        <dbReference type="ARBA" id="ARBA00025483"/>
    </source>
</evidence>
<keyword evidence="3" id="KW-0269">Exonuclease</keyword>
<keyword evidence="8" id="KW-1185">Reference proteome</keyword>
<dbReference type="SMART" id="SM00479">
    <property type="entry name" value="EXOIII"/>
    <property type="match status" value="1"/>
</dbReference>
<comment type="function">
    <text evidence="4">DNA polymerase III is a complex, multichain enzyme responsible for most of the replicative synthesis in bacteria. The epsilon subunit contain the editing function and is a proofreading 3'-5' exonuclease.</text>
</comment>